<evidence type="ECO:0000313" key="1">
    <source>
        <dbReference type="EMBL" id="KAG8058335.1"/>
    </source>
</evidence>
<protein>
    <submittedName>
        <fullName evidence="1">Uncharacterized protein</fullName>
    </submittedName>
</protein>
<sequence length="77" mass="8510">MRKYWRNTARTKLFTENSPHLTQSLVAWCSVGDYHLASPRCSFQEAIIGGVAGSSTTQDSVFMILSPVPYPQNASDS</sequence>
<name>A0A8J5VAX7_ZIZPA</name>
<comment type="caution">
    <text evidence="1">The sequence shown here is derived from an EMBL/GenBank/DDBJ whole genome shotgun (WGS) entry which is preliminary data.</text>
</comment>
<proteinExistence type="predicted"/>
<keyword evidence="2" id="KW-1185">Reference proteome</keyword>
<dbReference type="AlphaFoldDB" id="A0A8J5VAX7"/>
<dbReference type="EMBL" id="JAAALK010000287">
    <property type="protein sequence ID" value="KAG8058335.1"/>
    <property type="molecule type" value="Genomic_DNA"/>
</dbReference>
<reference evidence="1" key="1">
    <citation type="journal article" date="2021" name="bioRxiv">
        <title>Whole Genome Assembly and Annotation of Northern Wild Rice, Zizania palustris L., Supports a Whole Genome Duplication in the Zizania Genus.</title>
        <authorList>
            <person name="Haas M."/>
            <person name="Kono T."/>
            <person name="Macchietto M."/>
            <person name="Millas R."/>
            <person name="McGilp L."/>
            <person name="Shao M."/>
            <person name="Duquette J."/>
            <person name="Hirsch C.N."/>
            <person name="Kimball J."/>
        </authorList>
    </citation>
    <scope>NUCLEOTIDE SEQUENCE</scope>
    <source>
        <tissue evidence="1">Fresh leaf tissue</tissue>
    </source>
</reference>
<evidence type="ECO:0000313" key="2">
    <source>
        <dbReference type="Proteomes" id="UP000729402"/>
    </source>
</evidence>
<dbReference type="Proteomes" id="UP000729402">
    <property type="component" value="Unassembled WGS sequence"/>
</dbReference>
<gene>
    <name evidence="1" type="ORF">GUJ93_ZPchr0002g25515</name>
</gene>
<reference evidence="1" key="2">
    <citation type="submission" date="2021-02" db="EMBL/GenBank/DDBJ databases">
        <authorList>
            <person name="Kimball J.A."/>
            <person name="Haas M.W."/>
            <person name="Macchietto M."/>
            <person name="Kono T."/>
            <person name="Duquette J."/>
            <person name="Shao M."/>
        </authorList>
    </citation>
    <scope>NUCLEOTIDE SEQUENCE</scope>
    <source>
        <tissue evidence="1">Fresh leaf tissue</tissue>
    </source>
</reference>
<organism evidence="1 2">
    <name type="scientific">Zizania palustris</name>
    <name type="common">Northern wild rice</name>
    <dbReference type="NCBI Taxonomy" id="103762"/>
    <lineage>
        <taxon>Eukaryota</taxon>
        <taxon>Viridiplantae</taxon>
        <taxon>Streptophyta</taxon>
        <taxon>Embryophyta</taxon>
        <taxon>Tracheophyta</taxon>
        <taxon>Spermatophyta</taxon>
        <taxon>Magnoliopsida</taxon>
        <taxon>Liliopsida</taxon>
        <taxon>Poales</taxon>
        <taxon>Poaceae</taxon>
        <taxon>BOP clade</taxon>
        <taxon>Oryzoideae</taxon>
        <taxon>Oryzeae</taxon>
        <taxon>Zizaniinae</taxon>
        <taxon>Zizania</taxon>
    </lineage>
</organism>
<accession>A0A8J5VAX7</accession>